<protein>
    <recommendedName>
        <fullName evidence="4 10">2-dehydropantoate 2-reductase</fullName>
        <ecNumber evidence="3 10">1.1.1.169</ecNumber>
    </recommendedName>
    <alternativeName>
        <fullName evidence="8 10">Ketopantoate reductase</fullName>
    </alternativeName>
</protein>
<dbReference type="SUPFAM" id="SSF51735">
    <property type="entry name" value="NAD(P)-binding Rossmann-fold domains"/>
    <property type="match status" value="1"/>
</dbReference>
<dbReference type="SUPFAM" id="SSF48179">
    <property type="entry name" value="6-phosphogluconate dehydrogenase C-terminal domain-like"/>
    <property type="match status" value="1"/>
</dbReference>
<evidence type="ECO:0000256" key="1">
    <source>
        <dbReference type="ARBA" id="ARBA00004994"/>
    </source>
</evidence>
<reference evidence="13 14" key="1">
    <citation type="submission" date="2024-02" db="EMBL/GenBank/DDBJ databases">
        <title>Roseibium algae sp. nov., isolated from marine alga (Grateloupia sp.), showing potential in myo-inositol conversion.</title>
        <authorList>
            <person name="Wang Y."/>
        </authorList>
    </citation>
    <scope>NUCLEOTIDE SEQUENCE [LARGE SCALE GENOMIC DNA]</scope>
    <source>
        <strain evidence="13 14">H3510</strain>
    </source>
</reference>
<keyword evidence="5 10" id="KW-0566">Pantothenate biosynthesis</keyword>
<dbReference type="InterPro" id="IPR013332">
    <property type="entry name" value="KPR_N"/>
</dbReference>
<dbReference type="InterPro" id="IPR036291">
    <property type="entry name" value="NAD(P)-bd_dom_sf"/>
</dbReference>
<proteinExistence type="inferred from homology"/>
<dbReference type="InterPro" id="IPR050838">
    <property type="entry name" value="Ketopantoate_reductase"/>
</dbReference>
<evidence type="ECO:0000313" key="14">
    <source>
        <dbReference type="Proteomes" id="UP001385499"/>
    </source>
</evidence>
<evidence type="ECO:0000256" key="3">
    <source>
        <dbReference type="ARBA" id="ARBA00013014"/>
    </source>
</evidence>
<dbReference type="InterPro" id="IPR013328">
    <property type="entry name" value="6PGD_dom2"/>
</dbReference>
<dbReference type="EC" id="1.1.1.169" evidence="3 10"/>
<gene>
    <name evidence="13" type="ORF">V6575_10475</name>
</gene>
<comment type="caution">
    <text evidence="13">The sequence shown here is derived from an EMBL/GenBank/DDBJ whole genome shotgun (WGS) entry which is preliminary data.</text>
</comment>
<comment type="catalytic activity">
    <reaction evidence="9 10">
        <text>(R)-pantoate + NADP(+) = 2-dehydropantoate + NADPH + H(+)</text>
        <dbReference type="Rhea" id="RHEA:16233"/>
        <dbReference type="ChEBI" id="CHEBI:11561"/>
        <dbReference type="ChEBI" id="CHEBI:15378"/>
        <dbReference type="ChEBI" id="CHEBI:15980"/>
        <dbReference type="ChEBI" id="CHEBI:57783"/>
        <dbReference type="ChEBI" id="CHEBI:58349"/>
        <dbReference type="EC" id="1.1.1.169"/>
    </reaction>
</comment>
<evidence type="ECO:0000256" key="9">
    <source>
        <dbReference type="ARBA" id="ARBA00048793"/>
    </source>
</evidence>
<evidence type="ECO:0000259" key="12">
    <source>
        <dbReference type="Pfam" id="PF08546"/>
    </source>
</evidence>
<organism evidence="13 14">
    <name type="scientific">Roseibium algae</name>
    <dbReference type="NCBI Taxonomy" id="3123038"/>
    <lineage>
        <taxon>Bacteria</taxon>
        <taxon>Pseudomonadati</taxon>
        <taxon>Pseudomonadota</taxon>
        <taxon>Alphaproteobacteria</taxon>
        <taxon>Hyphomicrobiales</taxon>
        <taxon>Stappiaceae</taxon>
        <taxon>Roseibium</taxon>
    </lineage>
</organism>
<dbReference type="InterPro" id="IPR013752">
    <property type="entry name" value="KPA_reductase"/>
</dbReference>
<evidence type="ECO:0000256" key="10">
    <source>
        <dbReference type="RuleBase" id="RU362068"/>
    </source>
</evidence>
<dbReference type="NCBIfam" id="TIGR00745">
    <property type="entry name" value="apbA_panE"/>
    <property type="match status" value="1"/>
</dbReference>
<evidence type="ECO:0000256" key="7">
    <source>
        <dbReference type="ARBA" id="ARBA00023002"/>
    </source>
</evidence>
<dbReference type="RefSeq" id="WP_340274257.1">
    <property type="nucleotide sequence ID" value="NZ_JBAKIA010000005.1"/>
</dbReference>
<name>A0ABU8TK54_9HYPH</name>
<evidence type="ECO:0000256" key="2">
    <source>
        <dbReference type="ARBA" id="ARBA00007870"/>
    </source>
</evidence>
<dbReference type="InterPro" id="IPR008927">
    <property type="entry name" value="6-PGluconate_DH-like_C_sf"/>
</dbReference>
<feature type="domain" description="Ketopantoate reductase N-terminal" evidence="11">
    <location>
        <begin position="3"/>
        <end position="154"/>
    </location>
</feature>
<evidence type="ECO:0000256" key="8">
    <source>
        <dbReference type="ARBA" id="ARBA00032024"/>
    </source>
</evidence>
<dbReference type="Pfam" id="PF08546">
    <property type="entry name" value="ApbA_C"/>
    <property type="match status" value="1"/>
</dbReference>
<dbReference type="Gene3D" id="3.40.50.720">
    <property type="entry name" value="NAD(P)-binding Rossmann-like Domain"/>
    <property type="match status" value="1"/>
</dbReference>
<dbReference type="Pfam" id="PF02558">
    <property type="entry name" value="ApbA"/>
    <property type="match status" value="1"/>
</dbReference>
<evidence type="ECO:0000256" key="5">
    <source>
        <dbReference type="ARBA" id="ARBA00022655"/>
    </source>
</evidence>
<feature type="domain" description="Ketopantoate reductase C-terminal" evidence="12">
    <location>
        <begin position="184"/>
        <end position="303"/>
    </location>
</feature>
<evidence type="ECO:0000259" key="11">
    <source>
        <dbReference type="Pfam" id="PF02558"/>
    </source>
</evidence>
<dbReference type="Proteomes" id="UP001385499">
    <property type="component" value="Unassembled WGS sequence"/>
</dbReference>
<comment type="pathway">
    <text evidence="1 10">Cofactor biosynthesis; (R)-pantothenate biosynthesis; (R)-pantoate from 3-methyl-2-oxobutanoate: step 2/2.</text>
</comment>
<sequence length="313" mass="32604">MNIVILGAGALGSVLGGLMARADISVTLLDLNQAHMDAVSTNGLTLTCDGESFNLKLPAMRPEAYKGPADLIILLTKTMHSGMALKSVRHLIDPGPGKAGAYVLTIQNGLGNSERVAELVSPDRILEGTTMINGRFLGPGSVATNGTSKTTFRAISEAARPFVRELEQLLSPIGFVHDPDANIVIWQKAAFNCAMNAIAALGGARVGDIANEPSAIVLAKAGAAEVVAIANAKGIATDLGAVYAQIDKALAEHKPHKPSMLQDLEAGRATEIESLCGTVEREAENLSLAAPINMALAALIRLRENAAKASWDG</sequence>
<accession>A0ABU8TK54</accession>
<dbReference type="PANTHER" id="PTHR43765">
    <property type="entry name" value="2-DEHYDROPANTOATE 2-REDUCTASE-RELATED"/>
    <property type="match status" value="1"/>
</dbReference>
<keyword evidence="6 10" id="KW-0521">NADP</keyword>
<dbReference type="PANTHER" id="PTHR43765:SF2">
    <property type="entry name" value="2-DEHYDROPANTOATE 2-REDUCTASE"/>
    <property type="match status" value="1"/>
</dbReference>
<dbReference type="Gene3D" id="1.10.1040.10">
    <property type="entry name" value="N-(1-d-carboxylethyl)-l-norvaline Dehydrogenase, domain 2"/>
    <property type="match status" value="1"/>
</dbReference>
<dbReference type="EMBL" id="JBAKIA010000005">
    <property type="protein sequence ID" value="MEJ8474512.1"/>
    <property type="molecule type" value="Genomic_DNA"/>
</dbReference>
<dbReference type="InterPro" id="IPR003710">
    <property type="entry name" value="ApbA"/>
</dbReference>
<comment type="function">
    <text evidence="10">Catalyzes the NADPH-dependent reduction of ketopantoate into pantoic acid.</text>
</comment>
<evidence type="ECO:0000256" key="6">
    <source>
        <dbReference type="ARBA" id="ARBA00022857"/>
    </source>
</evidence>
<keyword evidence="14" id="KW-1185">Reference proteome</keyword>
<comment type="similarity">
    <text evidence="2 10">Belongs to the ketopantoate reductase family.</text>
</comment>
<keyword evidence="7 10" id="KW-0560">Oxidoreductase</keyword>
<evidence type="ECO:0000256" key="4">
    <source>
        <dbReference type="ARBA" id="ARBA00019465"/>
    </source>
</evidence>
<evidence type="ECO:0000313" key="13">
    <source>
        <dbReference type="EMBL" id="MEJ8474512.1"/>
    </source>
</evidence>